<dbReference type="InterPro" id="IPR024629">
    <property type="entry name" value="Ribosomal_mL67"/>
</dbReference>
<reference evidence="10" key="1">
    <citation type="submission" date="2023-11" db="EMBL/GenBank/DDBJ databases">
        <authorList>
            <person name="Alioto T."/>
            <person name="Alioto T."/>
            <person name="Gomez Garrido J."/>
        </authorList>
    </citation>
    <scope>NUCLEOTIDE SEQUENCE</scope>
</reference>
<dbReference type="GO" id="GO:0005739">
    <property type="term" value="C:mitochondrion"/>
    <property type="evidence" value="ECO:0007669"/>
    <property type="project" value="UniProtKB-SubCell"/>
</dbReference>
<evidence type="ECO:0000256" key="5">
    <source>
        <dbReference type="ARBA" id="ARBA00023128"/>
    </source>
</evidence>
<keyword evidence="3" id="KW-0689">Ribosomal protein</keyword>
<evidence type="ECO:0000256" key="2">
    <source>
        <dbReference type="ARBA" id="ARBA00010741"/>
    </source>
</evidence>
<evidence type="ECO:0000313" key="10">
    <source>
        <dbReference type="EMBL" id="CAK3800060.1"/>
    </source>
</evidence>
<dbReference type="EMBL" id="CAVMBE010000003">
    <property type="protein sequence ID" value="CAK3800060.1"/>
    <property type="molecule type" value="Genomic_DNA"/>
</dbReference>
<feature type="region of interest" description="Disordered" evidence="9">
    <location>
        <begin position="573"/>
        <end position="605"/>
    </location>
</feature>
<evidence type="ECO:0000256" key="3">
    <source>
        <dbReference type="ARBA" id="ARBA00022980"/>
    </source>
</evidence>
<evidence type="ECO:0000256" key="1">
    <source>
        <dbReference type="ARBA" id="ARBA00004173"/>
    </source>
</evidence>
<feature type="region of interest" description="Disordered" evidence="9">
    <location>
        <begin position="355"/>
        <end position="399"/>
    </location>
</feature>
<name>A0AAI9E6M4_9PEZI</name>
<dbReference type="PANTHER" id="PTHR28184:SF1">
    <property type="entry name" value="LARGE RIBOSOMAL SUBUNIT PROTEIN ML67"/>
    <property type="match status" value="1"/>
</dbReference>
<dbReference type="GO" id="GO:0000150">
    <property type="term" value="F:DNA strand exchange activity"/>
    <property type="evidence" value="ECO:0007669"/>
    <property type="project" value="InterPro"/>
</dbReference>
<feature type="region of interest" description="Disordered" evidence="9">
    <location>
        <begin position="525"/>
        <end position="552"/>
    </location>
</feature>
<sequence length="605" mass="69157">MRKPVKLKKLPAPYRTGHHIFAYRNFRTNQVLYSLTYELRNEALEQLPDLGANSKPPTIRRDSWRPFYSVSLPDTPLGKVQCLDTYEKLLNYKKLHELYWEPPPELERQFTEKQIERMKERLEKRGGSKKETVYDVIARQKWKMRVNHIMNQKANSIADLAAVFLEQEDLEEQGKRDELRDQQTESMIVTKLAEEADTQGLNWMRQEWEELEDSLKDDSTLGRRRTIRKEIEELKRKEKESEYVLLMVKAARELMDMPETERTKLQLYWKTKVDLHTSKEDASTSAWWAHALREQGCSWARIAAAAKVEARHPDEEAISALILPITDTGSDDSLTVDDRYDVHNNKFLEDLAASRARSVEGSKSTEPGSTPPREIPDIEASAPASKDSHEGPPNDALSKNDVLARESGASAPGTARLEITRFIPPIPLDFAPLTVDIKLLSKDSLILREIMDRRIWRPKWKTEGIVVRWDHPLDAEFAQEWPPNVQHESLGRILGSQHPDPRGEYQPKEQYVDDMDEEEEEAVEVAEGEGDKQLALEAGKERRVQESNGEASSALGMKLLDAHREAMEAVAKAQWQKEDLNTEAYAPPKEASPKETALPSGAAEG</sequence>
<organism evidence="10 11">
    <name type="scientific">Lecanosticta acicola</name>
    <dbReference type="NCBI Taxonomy" id="111012"/>
    <lineage>
        <taxon>Eukaryota</taxon>
        <taxon>Fungi</taxon>
        <taxon>Dikarya</taxon>
        <taxon>Ascomycota</taxon>
        <taxon>Pezizomycotina</taxon>
        <taxon>Dothideomycetes</taxon>
        <taxon>Dothideomycetidae</taxon>
        <taxon>Mycosphaerellales</taxon>
        <taxon>Mycosphaerellaceae</taxon>
        <taxon>Lecanosticta</taxon>
    </lineage>
</organism>
<dbReference type="Proteomes" id="UP001296104">
    <property type="component" value="Unassembled WGS sequence"/>
</dbReference>
<dbReference type="AlphaFoldDB" id="A0AAI9E6M4"/>
<dbReference type="GO" id="GO:0003735">
    <property type="term" value="F:structural constituent of ribosome"/>
    <property type="evidence" value="ECO:0007669"/>
    <property type="project" value="TreeGrafter"/>
</dbReference>
<evidence type="ECO:0000313" key="11">
    <source>
        <dbReference type="Proteomes" id="UP001296104"/>
    </source>
</evidence>
<protein>
    <recommendedName>
        <fullName evidence="8">Large ribosomal subunit protein mL67</fullName>
    </recommendedName>
</protein>
<evidence type="ECO:0000256" key="9">
    <source>
        <dbReference type="SAM" id="MobiDB-lite"/>
    </source>
</evidence>
<feature type="compositionally biased region" description="Basic and acidic residues" evidence="9">
    <location>
        <begin position="529"/>
        <end position="545"/>
    </location>
</feature>
<comment type="caution">
    <text evidence="10">The sequence shown here is derived from an EMBL/GenBank/DDBJ whole genome shotgun (WGS) entry which is preliminary data.</text>
</comment>
<gene>
    <name evidence="10" type="ORF">LECACI_7A000845</name>
</gene>
<proteinExistence type="inferred from homology"/>
<evidence type="ECO:0000256" key="6">
    <source>
        <dbReference type="ARBA" id="ARBA00023163"/>
    </source>
</evidence>
<dbReference type="GO" id="GO:0003697">
    <property type="term" value="F:single-stranded DNA binding"/>
    <property type="evidence" value="ECO:0007669"/>
    <property type="project" value="InterPro"/>
</dbReference>
<evidence type="ECO:0000256" key="8">
    <source>
        <dbReference type="ARBA" id="ARBA00035185"/>
    </source>
</evidence>
<comment type="similarity">
    <text evidence="2">Belongs to the mitochondrion-specific ribosomal protein mL67 family.</text>
</comment>
<keyword evidence="11" id="KW-1185">Reference proteome</keyword>
<accession>A0AAI9E6M4</accession>
<evidence type="ECO:0000256" key="4">
    <source>
        <dbReference type="ARBA" id="ARBA00023015"/>
    </source>
</evidence>
<keyword evidence="5" id="KW-0496">Mitochondrion</keyword>
<keyword evidence="6" id="KW-0804">Transcription</keyword>
<keyword evidence="7" id="KW-0687">Ribonucleoprotein</keyword>
<dbReference type="PANTHER" id="PTHR28184">
    <property type="entry name" value="MITOCHONDRIAL HOMOLOGOUS RECOMBINATION PROTEIN 1"/>
    <property type="match status" value="1"/>
</dbReference>
<keyword evidence="4" id="KW-0805">Transcription regulation</keyword>
<evidence type="ECO:0000256" key="7">
    <source>
        <dbReference type="ARBA" id="ARBA00023274"/>
    </source>
</evidence>
<dbReference type="GO" id="GO:0005840">
    <property type="term" value="C:ribosome"/>
    <property type="evidence" value="ECO:0007669"/>
    <property type="project" value="UniProtKB-KW"/>
</dbReference>
<dbReference type="Pfam" id="PF12829">
    <property type="entry name" value="Mhr1"/>
    <property type="match status" value="1"/>
</dbReference>
<dbReference type="GO" id="GO:1990904">
    <property type="term" value="C:ribonucleoprotein complex"/>
    <property type="evidence" value="ECO:0007669"/>
    <property type="project" value="UniProtKB-KW"/>
</dbReference>
<comment type="subcellular location">
    <subcellularLocation>
        <location evidence="1">Mitochondrion</location>
    </subcellularLocation>
</comment>